<keyword evidence="6 9" id="KW-0472">Membrane</keyword>
<dbReference type="Proteomes" id="UP000695022">
    <property type="component" value="Unplaced"/>
</dbReference>
<keyword evidence="11" id="KW-1185">Reference proteome</keyword>
<keyword evidence="8" id="KW-0325">Glycoprotein</keyword>
<protein>
    <submittedName>
        <fullName evidence="12">Glutamate receptor ionotropic, kainate 4-like</fullName>
    </submittedName>
</protein>
<comment type="similarity">
    <text evidence="2">Belongs to the glutamate-gated ion channel (TC 1.A.10.1) family.</text>
</comment>
<evidence type="ECO:0000313" key="12">
    <source>
        <dbReference type="RefSeq" id="XP_014676000.1"/>
    </source>
</evidence>
<dbReference type="SUPFAM" id="SSF53850">
    <property type="entry name" value="Periplasmic binding protein-like II"/>
    <property type="match status" value="1"/>
</dbReference>
<dbReference type="GeneID" id="106815979"/>
<evidence type="ECO:0000313" key="11">
    <source>
        <dbReference type="Proteomes" id="UP000695022"/>
    </source>
</evidence>
<keyword evidence="4 9" id="KW-0812">Transmembrane</keyword>
<evidence type="ECO:0000259" key="10">
    <source>
        <dbReference type="Pfam" id="PF00060"/>
    </source>
</evidence>
<dbReference type="Gene3D" id="3.40.190.10">
    <property type="entry name" value="Periplasmic binding protein-like II"/>
    <property type="match status" value="2"/>
</dbReference>
<evidence type="ECO:0000256" key="4">
    <source>
        <dbReference type="ARBA" id="ARBA00022692"/>
    </source>
</evidence>
<evidence type="ECO:0000256" key="6">
    <source>
        <dbReference type="ARBA" id="ARBA00023136"/>
    </source>
</evidence>
<evidence type="ECO:0000256" key="7">
    <source>
        <dbReference type="ARBA" id="ARBA00023170"/>
    </source>
</evidence>
<feature type="domain" description="Ionotropic glutamate receptor C-terminal" evidence="10">
    <location>
        <begin position="92"/>
        <end position="322"/>
    </location>
</feature>
<accession>A0ABM1EUX9</accession>
<dbReference type="PANTHER" id="PTHR42643:SF24">
    <property type="entry name" value="IONOTROPIC RECEPTOR 60A"/>
    <property type="match status" value="1"/>
</dbReference>
<evidence type="ECO:0000256" key="8">
    <source>
        <dbReference type="ARBA" id="ARBA00023180"/>
    </source>
</evidence>
<reference evidence="12" key="1">
    <citation type="submission" date="2025-08" db="UniProtKB">
        <authorList>
            <consortium name="RefSeq"/>
        </authorList>
    </citation>
    <scope>IDENTIFICATION</scope>
</reference>
<keyword evidence="3" id="KW-1003">Cell membrane</keyword>
<proteinExistence type="inferred from homology"/>
<evidence type="ECO:0000256" key="2">
    <source>
        <dbReference type="ARBA" id="ARBA00008685"/>
    </source>
</evidence>
<sequence length="395" mass="43805">MTPGVMSKDVRIPPARASLNLSGVHLKVALWSCKQNAEFTLGSRVLQELSTFMYFTYTVTARCYGFDGIVAGMAAGEIDIAAYLRMTERRHRYLMFKLGSVLQQGGTYNADDMPSRMLVGWWWLFALVITATYSAKLVSNQSVHHSHSYPFTSIQEAATSPLTPLVYRGNSEEQLLSNSDPESDLGRLWRRVVDDGALIDSKEEAYERVLSGDYSFINDETFSILFFARDYLQHNHCRFTRVPVYFYSGYRGFAVPKHFPYAEQLNYGIRTLSERGFINQWKKETLPEGAEYCLQLLDPPVVGAQSLSFSHTRSLFLTLVMGIGGAAVCLLVEIVIHHVGRRIRTSAPSTRTLEMIIVGGATAACVAENSEITTAAAPPSGLSAASADVSRSCDV</sequence>
<dbReference type="InterPro" id="IPR052192">
    <property type="entry name" value="Insect_Ionotropic_Sensory_Rcpt"/>
</dbReference>
<evidence type="ECO:0000256" key="3">
    <source>
        <dbReference type="ARBA" id="ARBA00022475"/>
    </source>
</evidence>
<evidence type="ECO:0000256" key="5">
    <source>
        <dbReference type="ARBA" id="ARBA00022989"/>
    </source>
</evidence>
<dbReference type="RefSeq" id="XP_014676000.1">
    <property type="nucleotide sequence ID" value="XM_014820514.1"/>
</dbReference>
<keyword evidence="7" id="KW-0675">Receptor</keyword>
<comment type="subcellular location">
    <subcellularLocation>
        <location evidence="1">Cell membrane</location>
        <topology evidence="1">Multi-pass membrane protein</topology>
    </subcellularLocation>
</comment>
<feature type="transmembrane region" description="Helical" evidence="9">
    <location>
        <begin position="315"/>
        <end position="336"/>
    </location>
</feature>
<organism evidence="11 12">
    <name type="scientific">Priapulus caudatus</name>
    <name type="common">Priapulid worm</name>
    <dbReference type="NCBI Taxonomy" id="37621"/>
    <lineage>
        <taxon>Eukaryota</taxon>
        <taxon>Metazoa</taxon>
        <taxon>Ecdysozoa</taxon>
        <taxon>Scalidophora</taxon>
        <taxon>Priapulida</taxon>
        <taxon>Priapulimorpha</taxon>
        <taxon>Priapulimorphida</taxon>
        <taxon>Priapulidae</taxon>
        <taxon>Priapulus</taxon>
    </lineage>
</organism>
<keyword evidence="5 9" id="KW-1133">Transmembrane helix</keyword>
<dbReference type="InterPro" id="IPR001320">
    <property type="entry name" value="Iontro_rcpt_C"/>
</dbReference>
<dbReference type="Pfam" id="PF00060">
    <property type="entry name" value="Lig_chan"/>
    <property type="match status" value="1"/>
</dbReference>
<dbReference type="PANTHER" id="PTHR42643">
    <property type="entry name" value="IONOTROPIC RECEPTOR 20A-RELATED"/>
    <property type="match status" value="1"/>
</dbReference>
<gene>
    <name evidence="12" type="primary">LOC106815979</name>
</gene>
<evidence type="ECO:0000256" key="9">
    <source>
        <dbReference type="SAM" id="Phobius"/>
    </source>
</evidence>
<name>A0ABM1EUX9_PRICU</name>
<evidence type="ECO:0000256" key="1">
    <source>
        <dbReference type="ARBA" id="ARBA00004651"/>
    </source>
</evidence>